<dbReference type="EMBL" id="CM056795">
    <property type="protein sequence ID" value="KAJ8720536.1"/>
    <property type="molecule type" value="Genomic_DNA"/>
</dbReference>
<dbReference type="Proteomes" id="UP001231649">
    <property type="component" value="Chromosome 19"/>
</dbReference>
<comment type="caution">
    <text evidence="1">The sequence shown here is derived from an EMBL/GenBank/DDBJ whole genome shotgun (WGS) entry which is preliminary data.</text>
</comment>
<organism evidence="1 2">
    <name type="scientific">Mythimna loreyi</name>
    <dbReference type="NCBI Taxonomy" id="667449"/>
    <lineage>
        <taxon>Eukaryota</taxon>
        <taxon>Metazoa</taxon>
        <taxon>Ecdysozoa</taxon>
        <taxon>Arthropoda</taxon>
        <taxon>Hexapoda</taxon>
        <taxon>Insecta</taxon>
        <taxon>Pterygota</taxon>
        <taxon>Neoptera</taxon>
        <taxon>Endopterygota</taxon>
        <taxon>Lepidoptera</taxon>
        <taxon>Glossata</taxon>
        <taxon>Ditrysia</taxon>
        <taxon>Noctuoidea</taxon>
        <taxon>Noctuidae</taxon>
        <taxon>Noctuinae</taxon>
        <taxon>Hadenini</taxon>
        <taxon>Mythimna</taxon>
    </lineage>
</organism>
<name>A0ACC2QLT3_9NEOP</name>
<protein>
    <submittedName>
        <fullName evidence="1">Uncharacterized protein</fullName>
    </submittedName>
</protein>
<gene>
    <name evidence="1" type="ORF">PYW08_006001</name>
</gene>
<accession>A0ACC2QLT3</accession>
<evidence type="ECO:0000313" key="1">
    <source>
        <dbReference type="EMBL" id="KAJ8720536.1"/>
    </source>
</evidence>
<evidence type="ECO:0000313" key="2">
    <source>
        <dbReference type="Proteomes" id="UP001231649"/>
    </source>
</evidence>
<keyword evidence="2" id="KW-1185">Reference proteome</keyword>
<reference evidence="1" key="1">
    <citation type="submission" date="2023-03" db="EMBL/GenBank/DDBJ databases">
        <title>Chromosome-level genomes of two armyworms, Mythimna separata and Mythimna loreyi, provide insights into the biosynthesis and reception of sex pheromones.</title>
        <authorList>
            <person name="Zhao H."/>
        </authorList>
    </citation>
    <scope>NUCLEOTIDE SEQUENCE</scope>
    <source>
        <strain evidence="1">BeijingLab</strain>
    </source>
</reference>
<proteinExistence type="predicted"/>
<sequence>MAEKSISYVEASKLVPVPSRNYANAAKTQTYRKTVAQKPKSHAPLSPSYDKVAHHQIVSSPQPSQPNGCALNNNNTSSNDTVSIIKLLIKLLPTISLLSLPTTNYRPTFPIN</sequence>